<dbReference type="Proteomes" id="UP000189728">
    <property type="component" value="Unassembled WGS sequence"/>
</dbReference>
<gene>
    <name evidence="2" type="ORF">BFG04_07380</name>
</gene>
<evidence type="ECO:0000313" key="2">
    <source>
        <dbReference type="EMBL" id="OPA82139.1"/>
    </source>
</evidence>
<dbReference type="Pfam" id="PF13604">
    <property type="entry name" value="AAA_30"/>
    <property type="match status" value="1"/>
</dbReference>
<comment type="caution">
    <text evidence="2">The sequence shown here is derived from an EMBL/GenBank/DDBJ whole genome shotgun (WGS) entry which is preliminary data.</text>
</comment>
<dbReference type="Gene3D" id="3.40.50.300">
    <property type="entry name" value="P-loop containing nucleotide triphosphate hydrolases"/>
    <property type="match status" value="2"/>
</dbReference>
<evidence type="ECO:0000259" key="1">
    <source>
        <dbReference type="SMART" id="SM00382"/>
    </source>
</evidence>
<dbReference type="InterPro" id="IPR027785">
    <property type="entry name" value="UvrD-like_helicase_C"/>
</dbReference>
<dbReference type="SUPFAM" id="SSF52540">
    <property type="entry name" value="P-loop containing nucleoside triphosphate hydrolases"/>
    <property type="match status" value="2"/>
</dbReference>
<dbReference type="AlphaFoldDB" id="A0AAX0LD43"/>
<dbReference type="InterPro" id="IPR027417">
    <property type="entry name" value="P-loop_NTPase"/>
</dbReference>
<dbReference type="SMART" id="SM00382">
    <property type="entry name" value="AAA"/>
    <property type="match status" value="1"/>
</dbReference>
<proteinExistence type="predicted"/>
<dbReference type="Pfam" id="PF13538">
    <property type="entry name" value="UvrD_C_2"/>
    <property type="match status" value="1"/>
</dbReference>
<feature type="domain" description="AAA+ ATPase" evidence="1">
    <location>
        <begin position="514"/>
        <end position="623"/>
    </location>
</feature>
<organism evidence="2 3">
    <name type="scientific">Campylobacter pinnipediorum subsp. pinnipediorum</name>
    <dbReference type="NCBI Taxonomy" id="1660067"/>
    <lineage>
        <taxon>Bacteria</taxon>
        <taxon>Pseudomonadati</taxon>
        <taxon>Campylobacterota</taxon>
        <taxon>Epsilonproteobacteria</taxon>
        <taxon>Campylobacterales</taxon>
        <taxon>Campylobacteraceae</taxon>
        <taxon>Campylobacter</taxon>
    </lineage>
</organism>
<name>A0AAX0LD43_9BACT</name>
<evidence type="ECO:0000313" key="3">
    <source>
        <dbReference type="Proteomes" id="UP000189728"/>
    </source>
</evidence>
<sequence length="898" mass="105650">MKKIIEKIKVLNQNICKNIENTTSIDRGFFSQNILNIIRNLIEHVSLYIYCKEKNITLEFKYDNLKNAAQKVHELKKEFHFLYKFHKSIQIVSSHYTQTEEGSERLILKYYEYLLRIKLIFEEKYNLTLLNNLDKFPTYLDTNLKEYYENILNALNKYYNNVTLKNNNSNDRFYIHKKKPIIISNQVFYELSLTIATDDASKFDRFIVFTKDDVMTNYAIQGDIEKRNITILNKKTSINIIDNMKISIRPCEIDNFIKLFIGYNLDVGRLTERERISDYITQTGNTLLDIINLSDSEYDKLKNNLTKGIRNEFFNILDKCKEIIINKRSSHNIIRYLLYTFTNSVIKKVYCNKINNRLSNLYIDNKNIPFDQMPFATSLYNHNPKISDLLNCIDHEGREHEFLSRAIKNNTENNKKLYTNIDELNKFSDINRLMKTFYNNLYYKHKEIRKLEKWNNYVYIKNYEKNVVNILQTLKSYSQTGLSGYENFAKAWLDSFNEIDDETKTNTIKNLFLKSKVTIIYGAAGTGKSTLMNYISKLFNDKNKIFLAQTNPAVENIKRRVDNSQNKSMTIQKFKNSDSQKCDLLFIDECSTISNADMLSILNNAKFELLILVGDVYQIESIGYGNWFEIIPDFLPEYCVHELTKTYRSDDIALVEFWDKVRKIDDNVMEFDVVNKYSFKINEDIFIKKEDDEIILCLNYDGLYGINNINKFLQSQNNGKSVSWGIWTFKVGDPVLFTENNMYYKILHNNLKSTIKKIIDNGNEVYFEVEINKVISEIDLMYDMKLINNSENSSLISFSISKNTNSDNDDSKSNIPFQIAYAVSIHKSQGLEYDSVKVIITNEIEEQITHSIFYTAITRAKKTLKIYWSPETQNKVIKEFKKNKNKQDSNIIKAKNKI</sequence>
<dbReference type="InterPro" id="IPR003593">
    <property type="entry name" value="AAA+_ATPase"/>
</dbReference>
<dbReference type="EMBL" id="MCRK01000002">
    <property type="protein sequence ID" value="OPA82139.1"/>
    <property type="molecule type" value="Genomic_DNA"/>
</dbReference>
<reference evidence="2 3" key="1">
    <citation type="submission" date="2016-08" db="EMBL/GenBank/DDBJ databases">
        <title>Campylobacter species from sea mammals.</title>
        <authorList>
            <person name="Gilbert M.J."/>
            <person name="Byrne B.A."/>
            <person name="Zomer A.L."/>
            <person name="Wagenaar J.A."/>
        </authorList>
    </citation>
    <scope>NUCLEOTIDE SEQUENCE [LARGE SCALE GENOMIC DNA]</scope>
    <source>
        <strain evidence="2 3">1105248</strain>
    </source>
</reference>
<dbReference type="CDD" id="cd18809">
    <property type="entry name" value="SF1_C_RecD"/>
    <property type="match status" value="1"/>
</dbReference>
<accession>A0AAX0LD43</accession>
<protein>
    <recommendedName>
        <fullName evidence="1">AAA+ ATPase domain-containing protein</fullName>
    </recommendedName>
</protein>